<dbReference type="AlphaFoldDB" id="A0A9D1RX72"/>
<dbReference type="Pfam" id="PF02784">
    <property type="entry name" value="Orn_Arg_deC_N"/>
    <property type="match status" value="1"/>
</dbReference>
<dbReference type="InterPro" id="IPR029066">
    <property type="entry name" value="PLP-binding_barrel"/>
</dbReference>
<dbReference type="SUPFAM" id="SSF51419">
    <property type="entry name" value="PLP-binding barrel"/>
    <property type="match status" value="1"/>
</dbReference>
<reference evidence="5" key="2">
    <citation type="submission" date="2021-04" db="EMBL/GenBank/DDBJ databases">
        <authorList>
            <person name="Gilroy R."/>
        </authorList>
    </citation>
    <scope>NUCLEOTIDE SEQUENCE</scope>
    <source>
        <strain evidence="5">4376</strain>
    </source>
</reference>
<dbReference type="PRINTS" id="PR01179">
    <property type="entry name" value="ODADCRBXLASE"/>
</dbReference>
<feature type="domain" description="Orn/DAP/Arg decarboxylase 2 N-terminal" evidence="4">
    <location>
        <begin position="75"/>
        <end position="259"/>
    </location>
</feature>
<accession>A0A9D1RX72</accession>
<keyword evidence="2 3" id="KW-0663">Pyridoxal phosphate</keyword>
<feature type="modified residue" description="N6-(pyridoxal phosphate)lysine" evidence="3">
    <location>
        <position position="83"/>
    </location>
</feature>
<dbReference type="PANTHER" id="PTHR43727">
    <property type="entry name" value="DIAMINOPIMELATE DECARBOXYLASE"/>
    <property type="match status" value="1"/>
</dbReference>
<comment type="caution">
    <text evidence="5">The sequence shown here is derived from an EMBL/GenBank/DDBJ whole genome shotgun (WGS) entry which is preliminary data.</text>
</comment>
<dbReference type="EMBL" id="DXFZ01000033">
    <property type="protein sequence ID" value="HIW95379.1"/>
    <property type="molecule type" value="Genomic_DNA"/>
</dbReference>
<dbReference type="Proteomes" id="UP000824189">
    <property type="component" value="Unassembled WGS sequence"/>
</dbReference>
<dbReference type="InterPro" id="IPR022644">
    <property type="entry name" value="De-COase2_N"/>
</dbReference>
<dbReference type="Gene3D" id="3.20.20.10">
    <property type="entry name" value="Alanine racemase"/>
    <property type="match status" value="1"/>
</dbReference>
<feature type="active site" description="Proton donor" evidence="3">
    <location>
        <position position="412"/>
    </location>
</feature>
<evidence type="ECO:0000313" key="6">
    <source>
        <dbReference type="Proteomes" id="UP000824189"/>
    </source>
</evidence>
<dbReference type="SUPFAM" id="SSF50621">
    <property type="entry name" value="Alanine racemase C-terminal domain-like"/>
    <property type="match status" value="1"/>
</dbReference>
<evidence type="ECO:0000256" key="3">
    <source>
        <dbReference type="PIRSR" id="PIRSR600183-50"/>
    </source>
</evidence>
<comment type="cofactor">
    <cofactor evidence="1 3">
        <name>pyridoxal 5'-phosphate</name>
        <dbReference type="ChEBI" id="CHEBI:597326"/>
    </cofactor>
</comment>
<dbReference type="PROSITE" id="PS00879">
    <property type="entry name" value="ODR_DC_2_2"/>
    <property type="match status" value="1"/>
</dbReference>
<reference evidence="5" key="1">
    <citation type="journal article" date="2021" name="PeerJ">
        <title>Extensive microbial diversity within the chicken gut microbiome revealed by metagenomics and culture.</title>
        <authorList>
            <person name="Gilroy R."/>
            <person name="Ravi A."/>
            <person name="Getino M."/>
            <person name="Pursley I."/>
            <person name="Horton D.L."/>
            <person name="Alikhan N.F."/>
            <person name="Baker D."/>
            <person name="Gharbi K."/>
            <person name="Hall N."/>
            <person name="Watson M."/>
            <person name="Adriaenssens E.M."/>
            <person name="Foster-Nyarko E."/>
            <person name="Jarju S."/>
            <person name="Secka A."/>
            <person name="Antonio M."/>
            <person name="Oren A."/>
            <person name="Chaudhuri R.R."/>
            <person name="La Ragione R."/>
            <person name="Hildebrand F."/>
            <person name="Pallen M.J."/>
        </authorList>
    </citation>
    <scope>NUCLEOTIDE SEQUENCE</scope>
    <source>
        <strain evidence="5">4376</strain>
    </source>
</reference>
<proteinExistence type="predicted"/>
<sequence>MTQHSTDIAELRAGMHGLPPLTARLEPWMTQLLQDHPRCSELIDIYGSPVNVLHPHVLPRNAAELVEAGRAHGVDVRVFFARKANKGLCFVDAAAAARHGIDVASRRELQQVLGRGVEPHRVILSAAVKPQDLLELAVDAGVLISVDTVAEMSRIQAIAEKSGRPARVVPRIAPDPELLPPTRFGELANVWVKNLPPAGGPVQLVGVHMHLHGYSEADRRVALADALTVVDAANAAGHSVEFVDMGGGVPMSYLDSAEEWEAFHVKPRDTWKDDPLHNLYPFHQAPVRGGWLGEFLSGEVRGCGEDSAHTSTVAEALQRRNLRLHMEPGRSILDGGGVILARVAFVKKRSDGENLIGLEMNRTQCRTTSDDIGLDPILVRSRATAGAPEEGEGGEARGGVAAMNGFLVGAYCIEDEVLVRRRMEFPHGVRPGDIVAIPNTAGYFMHILESASHQIPLARNVWVDEAGAIHPDDIDGLPAR</sequence>
<dbReference type="InterPro" id="IPR022657">
    <property type="entry name" value="De-COase2_CS"/>
</dbReference>
<dbReference type="InterPro" id="IPR000183">
    <property type="entry name" value="Orn/DAP/Arg_de-COase"/>
</dbReference>
<evidence type="ECO:0000256" key="1">
    <source>
        <dbReference type="ARBA" id="ARBA00001933"/>
    </source>
</evidence>
<evidence type="ECO:0000259" key="4">
    <source>
        <dbReference type="Pfam" id="PF02784"/>
    </source>
</evidence>
<protein>
    <submittedName>
        <fullName evidence="5">Y4yA family PLP-dependent enzyme</fullName>
    </submittedName>
</protein>
<evidence type="ECO:0000313" key="5">
    <source>
        <dbReference type="EMBL" id="HIW95379.1"/>
    </source>
</evidence>
<dbReference type="PANTHER" id="PTHR43727:SF2">
    <property type="entry name" value="GROUP IV DECARBOXYLASE"/>
    <property type="match status" value="1"/>
</dbReference>
<evidence type="ECO:0000256" key="2">
    <source>
        <dbReference type="ARBA" id="ARBA00022898"/>
    </source>
</evidence>
<name>A0A9D1RX72_9CORY</name>
<dbReference type="GO" id="GO:0008836">
    <property type="term" value="F:diaminopimelate decarboxylase activity"/>
    <property type="evidence" value="ECO:0007669"/>
    <property type="project" value="TreeGrafter"/>
</dbReference>
<gene>
    <name evidence="5" type="ORF">H9867_02655</name>
</gene>
<dbReference type="Gene3D" id="2.40.37.10">
    <property type="entry name" value="Lyase, Ornithine Decarboxylase, Chain A, domain 1"/>
    <property type="match status" value="1"/>
</dbReference>
<dbReference type="InterPro" id="IPR009006">
    <property type="entry name" value="Ala_racemase/Decarboxylase_C"/>
</dbReference>
<organism evidence="5 6">
    <name type="scientific">Candidatus Corynebacterium gallistercoris</name>
    <dbReference type="NCBI Taxonomy" id="2838530"/>
    <lineage>
        <taxon>Bacteria</taxon>
        <taxon>Bacillati</taxon>
        <taxon>Actinomycetota</taxon>
        <taxon>Actinomycetes</taxon>
        <taxon>Mycobacteriales</taxon>
        <taxon>Corynebacteriaceae</taxon>
        <taxon>Corynebacterium</taxon>
    </lineage>
</organism>
<dbReference type="GO" id="GO:0009089">
    <property type="term" value="P:lysine biosynthetic process via diaminopimelate"/>
    <property type="evidence" value="ECO:0007669"/>
    <property type="project" value="TreeGrafter"/>
</dbReference>